<evidence type="ECO:0000256" key="1">
    <source>
        <dbReference type="ARBA" id="ARBA00004442"/>
    </source>
</evidence>
<dbReference type="CDD" id="cd08977">
    <property type="entry name" value="SusD"/>
    <property type="match status" value="1"/>
</dbReference>
<dbReference type="Proteomes" id="UP000184164">
    <property type="component" value="Unassembled WGS sequence"/>
</dbReference>
<sequence length="541" mass="61815">MKNKLSILIKSITLGIFLAGAVSCEDYLSVDPKSSWVKEAFYENEDEVQMGLAGIYNYLGQDATYGQVISAMFEAGTDEALFNRNNNNWAIGLYNHTPADANLRITWLALYQGIEAANNFIAKVPNTSGIDETTRDSYLGEAYFMRALYYFDLVRWWGEVPLRLTPTAGINDNDLAAASLEEIYQQIITDFTFASEHLPHAKDQSEPGHANKMAAHGMLARVYLTMAGYPMQKTEMYAEAAAQCDIVISDGWHQLNPSYKQVFLNYIENKYDRSESMFEVEFTLMRDQGIREDGRIGQINGAQFYYYPTQTEPFAYAMLQNSVKLNSIYEEGDERDEWNNARFICNSGGNISKVSNELKIWPGKFRRWEPITYGKITEGVGSYKVLEGVATPDKNFTGINYPLLRYADILLMKAECENEINGPANAYQYLDQVRVRAGLQDVDKGTISGKEQFRKEIQDERMRELCFEGVRKHDLIRWNILGESLTELNEMIDATNRSDKDKALYKRAGENFVPSKHTIMPYPIQETTMNQKLDQHSEWLQ</sequence>
<dbReference type="Pfam" id="PF07980">
    <property type="entry name" value="SusD_RagB"/>
    <property type="match status" value="1"/>
</dbReference>
<comment type="subcellular location">
    <subcellularLocation>
        <location evidence="1">Cell outer membrane</location>
    </subcellularLocation>
</comment>
<evidence type="ECO:0000256" key="4">
    <source>
        <dbReference type="ARBA" id="ARBA00023136"/>
    </source>
</evidence>
<dbReference type="InterPro" id="IPR012944">
    <property type="entry name" value="SusD_RagB_dom"/>
</dbReference>
<dbReference type="InterPro" id="IPR011990">
    <property type="entry name" value="TPR-like_helical_dom_sf"/>
</dbReference>
<dbReference type="STRING" id="1484053.SAMN05444274_1014"/>
<dbReference type="SUPFAM" id="SSF48452">
    <property type="entry name" value="TPR-like"/>
    <property type="match status" value="1"/>
</dbReference>
<evidence type="ECO:0000256" key="5">
    <source>
        <dbReference type="ARBA" id="ARBA00023237"/>
    </source>
</evidence>
<keyword evidence="3" id="KW-0732">Signal</keyword>
<feature type="domain" description="RagB/SusD" evidence="6">
    <location>
        <begin position="326"/>
        <end position="539"/>
    </location>
</feature>
<evidence type="ECO:0000259" key="7">
    <source>
        <dbReference type="Pfam" id="PF14322"/>
    </source>
</evidence>
<organism evidence="8 9">
    <name type="scientific">Mariniphaga anaerophila</name>
    <dbReference type="NCBI Taxonomy" id="1484053"/>
    <lineage>
        <taxon>Bacteria</taxon>
        <taxon>Pseudomonadati</taxon>
        <taxon>Bacteroidota</taxon>
        <taxon>Bacteroidia</taxon>
        <taxon>Marinilabiliales</taxon>
        <taxon>Prolixibacteraceae</taxon>
        <taxon>Mariniphaga</taxon>
    </lineage>
</organism>
<dbReference type="PROSITE" id="PS51257">
    <property type="entry name" value="PROKAR_LIPOPROTEIN"/>
    <property type="match status" value="1"/>
</dbReference>
<keyword evidence="9" id="KW-1185">Reference proteome</keyword>
<gene>
    <name evidence="8" type="ORF">SAMN05444274_1014</name>
</gene>
<feature type="domain" description="SusD-like N-terminal" evidence="7">
    <location>
        <begin position="26"/>
        <end position="224"/>
    </location>
</feature>
<dbReference type="EMBL" id="FQUM01000001">
    <property type="protein sequence ID" value="SHE30692.1"/>
    <property type="molecule type" value="Genomic_DNA"/>
</dbReference>
<keyword evidence="5" id="KW-0998">Cell outer membrane</keyword>
<dbReference type="AlphaFoldDB" id="A0A1M4SEV5"/>
<evidence type="ECO:0000256" key="2">
    <source>
        <dbReference type="ARBA" id="ARBA00006275"/>
    </source>
</evidence>
<accession>A0A1M4SEV5</accession>
<name>A0A1M4SEV5_9BACT</name>
<dbReference type="InterPro" id="IPR033985">
    <property type="entry name" value="SusD-like_N"/>
</dbReference>
<comment type="similarity">
    <text evidence="2">Belongs to the SusD family.</text>
</comment>
<evidence type="ECO:0000313" key="9">
    <source>
        <dbReference type="Proteomes" id="UP000184164"/>
    </source>
</evidence>
<dbReference type="RefSeq" id="WP_072997798.1">
    <property type="nucleotide sequence ID" value="NZ_FQUM01000001.1"/>
</dbReference>
<dbReference type="Gene3D" id="1.25.40.390">
    <property type="match status" value="1"/>
</dbReference>
<reference evidence="9" key="1">
    <citation type="submission" date="2016-11" db="EMBL/GenBank/DDBJ databases">
        <authorList>
            <person name="Varghese N."/>
            <person name="Submissions S."/>
        </authorList>
    </citation>
    <scope>NUCLEOTIDE SEQUENCE [LARGE SCALE GENOMIC DNA]</scope>
    <source>
        <strain evidence="9">DSM 26910</strain>
    </source>
</reference>
<evidence type="ECO:0000256" key="3">
    <source>
        <dbReference type="ARBA" id="ARBA00022729"/>
    </source>
</evidence>
<evidence type="ECO:0000259" key="6">
    <source>
        <dbReference type="Pfam" id="PF07980"/>
    </source>
</evidence>
<protein>
    <submittedName>
        <fullName evidence="8">Starch-binding associating with outer membrane</fullName>
    </submittedName>
</protein>
<dbReference type="GO" id="GO:0009279">
    <property type="term" value="C:cell outer membrane"/>
    <property type="evidence" value="ECO:0007669"/>
    <property type="project" value="UniProtKB-SubCell"/>
</dbReference>
<dbReference type="Pfam" id="PF14322">
    <property type="entry name" value="SusD-like_3"/>
    <property type="match status" value="1"/>
</dbReference>
<proteinExistence type="inferred from homology"/>
<evidence type="ECO:0000313" key="8">
    <source>
        <dbReference type="EMBL" id="SHE30692.1"/>
    </source>
</evidence>
<dbReference type="OrthoDB" id="618454at2"/>
<keyword evidence="4" id="KW-0472">Membrane</keyword>